<evidence type="ECO:0000256" key="1">
    <source>
        <dbReference type="SAM" id="MobiDB-lite"/>
    </source>
</evidence>
<evidence type="ECO:0000259" key="2">
    <source>
        <dbReference type="SMART" id="SM01054"/>
    </source>
</evidence>
<feature type="compositionally biased region" description="Low complexity" evidence="1">
    <location>
        <begin position="75"/>
        <end position="84"/>
    </location>
</feature>
<dbReference type="InterPro" id="IPR012417">
    <property type="entry name" value="CaM-bd_dom_pln"/>
</dbReference>
<feature type="compositionally biased region" description="Basic and acidic residues" evidence="1">
    <location>
        <begin position="730"/>
        <end position="750"/>
    </location>
</feature>
<sequence length="909" mass="99147">LSRGIALKKRGDGAGKTRRAETKRNGRRPPSVYGVARTTRPPSPCSTPRAPVSPPEEKRGLLAGQLPAHPPCPANPAAAAAASLPPTPSLPLLPLRSRGREAPPGASAFSQSFWKTSMSNVSEKCSLGGTGLTSSASPPESKKHDKTVPNYLRASRGSCHDLCKYGHKNPSEEEPSFSARRRKKLPAHLNSLMLHRSAVLDRSKDVKSRSLSLAKSSISLGEAERRVAPRITSANRKGFTSNEHVVPQAARPVEHKTTNSDGRKKHSIVLQKALTNVKCSNEVPKFDKKEVIPTKGHISPSKPKFPEKILLEKSRTVDKVTTTKQSLHNRPVSSPTKLNMIKQAPVSSQSSSHHLLSKDKVIPKGRITFPAATITRVRAKPGQSPTRSSSANIKGKEALHISRSSFSVEPKLTASVEGQDDGVQAADYYAESTLAELRPDATECVDNCRSSPEETNKSIPDNDAVGSTEKRELLAGESLLESAIDLELQKSLDNKEFTAMVGESDPEHKLEEKNAVLARASNGEDSNTDDATLCELSKYLTVVKNTDVYDPVLTESNSKIVNGQVKVDASLESLMSEGMKEVGVHDPFPKKKEVGVHDDLERSPELLALDEKDADEPESCLDFASGNAIGSYKAEDVFDGMMNNSTSHCQSISETSSDGLLEEPKPMLIEPSDSSVNELVSASNENTFTPDEIKSSIFIPQSPEELSDDEFYEEYDFELSESDESDAEDKETTINRYRDESLKPGDERSRRISVLEPDDPSITPYKLKFKRGKIVELPPDSSGPRRLKFRRKSANEASNRENQPARRIYKRNSTSNVVPTSPDGESPGVKLRHQDTQEKKDAQGLFNNVIEETASKLVESRKSKVKALVGAFETVISLQDGKPTSSTTQSGNTQDLSPDDDGNAPEEAE</sequence>
<reference evidence="3 4" key="1">
    <citation type="submission" date="2024-02" db="EMBL/GenBank/DDBJ databases">
        <title>High-quality chromosome-scale genome assembly of Pensacola bahiagrass (Paspalum notatum Flugge var. saurae).</title>
        <authorList>
            <person name="Vega J.M."/>
            <person name="Podio M."/>
            <person name="Orjuela J."/>
            <person name="Siena L.A."/>
            <person name="Pessino S.C."/>
            <person name="Combes M.C."/>
            <person name="Mariac C."/>
            <person name="Albertini E."/>
            <person name="Pupilli F."/>
            <person name="Ortiz J.P.A."/>
            <person name="Leblanc O."/>
        </authorList>
    </citation>
    <scope>NUCLEOTIDE SEQUENCE [LARGE SCALE GENOMIC DNA]</scope>
    <source>
        <strain evidence="3">R1</strain>
        <tissue evidence="3">Leaf</tissue>
    </source>
</reference>
<evidence type="ECO:0000313" key="3">
    <source>
        <dbReference type="EMBL" id="WVZ55972.1"/>
    </source>
</evidence>
<feature type="region of interest" description="Disordered" evidence="1">
    <location>
        <begin position="1"/>
        <end position="108"/>
    </location>
</feature>
<gene>
    <name evidence="3" type="ORF">U9M48_006565</name>
</gene>
<dbReference type="AlphaFoldDB" id="A0AAQ3PZY7"/>
<dbReference type="EMBL" id="CP144746">
    <property type="protein sequence ID" value="WVZ55972.1"/>
    <property type="molecule type" value="Genomic_DNA"/>
</dbReference>
<protein>
    <recommendedName>
        <fullName evidence="2">Calmodulin-binding domain-containing protein</fullName>
    </recommendedName>
</protein>
<feature type="compositionally biased region" description="Basic and acidic residues" evidence="1">
    <location>
        <begin position="832"/>
        <end position="842"/>
    </location>
</feature>
<dbReference type="PANTHER" id="PTHR33349">
    <property type="entry name" value="EMB|CAB62594.1"/>
    <property type="match status" value="1"/>
</dbReference>
<dbReference type="GO" id="GO:0005516">
    <property type="term" value="F:calmodulin binding"/>
    <property type="evidence" value="ECO:0007669"/>
    <property type="project" value="InterPro"/>
</dbReference>
<feature type="compositionally biased region" description="Basic and acidic residues" evidence="1">
    <location>
        <begin position="9"/>
        <end position="24"/>
    </location>
</feature>
<evidence type="ECO:0000313" key="4">
    <source>
        <dbReference type="Proteomes" id="UP001341281"/>
    </source>
</evidence>
<feature type="region of interest" description="Disordered" evidence="1">
    <location>
        <begin position="692"/>
        <end position="845"/>
    </location>
</feature>
<accession>A0AAQ3PZY7</accession>
<dbReference type="PANTHER" id="PTHR33349:SF41">
    <property type="entry name" value="EMB|CAB62594.1"/>
    <property type="match status" value="1"/>
</dbReference>
<feature type="region of interest" description="Disordered" evidence="1">
    <location>
        <begin position="129"/>
        <end position="150"/>
    </location>
</feature>
<dbReference type="Pfam" id="PF07839">
    <property type="entry name" value="CaM_binding"/>
    <property type="match status" value="1"/>
</dbReference>
<feature type="compositionally biased region" description="Acidic residues" evidence="1">
    <location>
        <begin position="897"/>
        <end position="909"/>
    </location>
</feature>
<proteinExistence type="predicted"/>
<dbReference type="SMART" id="SM01054">
    <property type="entry name" value="CaM_binding"/>
    <property type="match status" value="1"/>
</dbReference>
<organism evidence="3 4">
    <name type="scientific">Paspalum notatum var. saurae</name>
    <dbReference type="NCBI Taxonomy" id="547442"/>
    <lineage>
        <taxon>Eukaryota</taxon>
        <taxon>Viridiplantae</taxon>
        <taxon>Streptophyta</taxon>
        <taxon>Embryophyta</taxon>
        <taxon>Tracheophyta</taxon>
        <taxon>Spermatophyta</taxon>
        <taxon>Magnoliopsida</taxon>
        <taxon>Liliopsida</taxon>
        <taxon>Poales</taxon>
        <taxon>Poaceae</taxon>
        <taxon>PACMAD clade</taxon>
        <taxon>Panicoideae</taxon>
        <taxon>Andropogonodae</taxon>
        <taxon>Paspaleae</taxon>
        <taxon>Paspalinae</taxon>
        <taxon>Paspalum</taxon>
    </lineage>
</organism>
<keyword evidence="4" id="KW-1185">Reference proteome</keyword>
<feature type="compositionally biased region" description="Low complexity" evidence="1">
    <location>
        <begin position="36"/>
        <end position="50"/>
    </location>
</feature>
<feature type="compositionally biased region" description="Polar residues" evidence="1">
    <location>
        <begin position="882"/>
        <end position="896"/>
    </location>
</feature>
<dbReference type="Proteomes" id="UP001341281">
    <property type="component" value="Chromosome 02"/>
</dbReference>
<feature type="region of interest" description="Disordered" evidence="1">
    <location>
        <begin position="444"/>
        <end position="467"/>
    </location>
</feature>
<feature type="non-terminal residue" evidence="3">
    <location>
        <position position="1"/>
    </location>
</feature>
<feature type="domain" description="Calmodulin-binding" evidence="2">
    <location>
        <begin position="763"/>
        <end position="877"/>
    </location>
</feature>
<name>A0AAQ3PZY7_PASNO</name>
<feature type="region of interest" description="Disordered" evidence="1">
    <location>
        <begin position="877"/>
        <end position="909"/>
    </location>
</feature>
<feature type="compositionally biased region" description="Acidic residues" evidence="1">
    <location>
        <begin position="705"/>
        <end position="729"/>
    </location>
</feature>